<comment type="similarity">
    <text evidence="9 10">Belongs to the peptidase M15D family.</text>
</comment>
<dbReference type="Proteomes" id="UP000178401">
    <property type="component" value="Unassembled WGS sequence"/>
</dbReference>
<evidence type="ECO:0000313" key="12">
    <source>
        <dbReference type="Proteomes" id="UP000178401"/>
    </source>
</evidence>
<name>A0A1F7XS57_9BACT</name>
<keyword evidence="6 9" id="KW-0224">Dipeptidase</keyword>
<evidence type="ECO:0000256" key="1">
    <source>
        <dbReference type="ARBA" id="ARBA00001362"/>
    </source>
</evidence>
<organism evidence="11 12">
    <name type="scientific">Candidatus Woesebacteria bacterium RBG_19FT_COMBO_37_29</name>
    <dbReference type="NCBI Taxonomy" id="1802486"/>
    <lineage>
        <taxon>Bacteria</taxon>
        <taxon>Candidatus Woeseibacteriota</taxon>
    </lineage>
</organism>
<evidence type="ECO:0000256" key="10">
    <source>
        <dbReference type="PIRNR" id="PIRNR026671"/>
    </source>
</evidence>
<evidence type="ECO:0000256" key="9">
    <source>
        <dbReference type="HAMAP-Rule" id="MF_01924"/>
    </source>
</evidence>
<dbReference type="PANTHER" id="PTHR43126:SF1">
    <property type="entry name" value="D-ALANYL-D-ALANINE DIPEPTIDASE"/>
    <property type="match status" value="1"/>
</dbReference>
<evidence type="ECO:0000256" key="6">
    <source>
        <dbReference type="ARBA" id="ARBA00022997"/>
    </source>
</evidence>
<keyword evidence="5 9" id="KW-0862">Zinc</keyword>
<evidence type="ECO:0000256" key="8">
    <source>
        <dbReference type="ARBA" id="ARBA00023316"/>
    </source>
</evidence>
<feature type="binding site" evidence="9">
    <location>
        <position position="212"/>
    </location>
    <ligand>
        <name>Zn(2+)</name>
        <dbReference type="ChEBI" id="CHEBI:29105"/>
        <note>catalytic</note>
    </ligand>
</feature>
<evidence type="ECO:0000256" key="4">
    <source>
        <dbReference type="ARBA" id="ARBA00022801"/>
    </source>
</evidence>
<feature type="binding site" evidence="9">
    <location>
        <position position="150"/>
    </location>
    <ligand>
        <name>Zn(2+)</name>
        <dbReference type="ChEBI" id="CHEBI:29105"/>
        <note>catalytic</note>
    </ligand>
</feature>
<dbReference type="GO" id="GO:0071555">
    <property type="term" value="P:cell wall organization"/>
    <property type="evidence" value="ECO:0007669"/>
    <property type="project" value="UniProtKB-KW"/>
</dbReference>
<accession>A0A1F7XS57</accession>
<gene>
    <name evidence="11" type="ORF">A2V55_03125</name>
</gene>
<dbReference type="InterPro" id="IPR000755">
    <property type="entry name" value="A_A_dipeptidase"/>
</dbReference>
<comment type="caution">
    <text evidence="11">The sequence shown here is derived from an EMBL/GenBank/DDBJ whole genome shotgun (WGS) entry which is preliminary data.</text>
</comment>
<keyword evidence="4 9" id="KW-0378">Hydrolase</keyword>
<dbReference type="GO" id="GO:0160237">
    <property type="term" value="F:D-Ala-D-Ala dipeptidase activity"/>
    <property type="evidence" value="ECO:0007669"/>
    <property type="project" value="UniProtKB-EC"/>
</dbReference>
<evidence type="ECO:0000256" key="2">
    <source>
        <dbReference type="ARBA" id="ARBA00022670"/>
    </source>
</evidence>
<dbReference type="HAMAP" id="MF_01924">
    <property type="entry name" value="A_A_dipeptidase"/>
    <property type="match status" value="1"/>
</dbReference>
<dbReference type="EMBL" id="MGFY01000008">
    <property type="protein sequence ID" value="OGM17105.1"/>
    <property type="molecule type" value="Genomic_DNA"/>
</dbReference>
<dbReference type="GO" id="GO:0008270">
    <property type="term" value="F:zinc ion binding"/>
    <property type="evidence" value="ECO:0007669"/>
    <property type="project" value="UniProtKB-UniRule"/>
</dbReference>
<keyword evidence="8 10" id="KW-0961">Cell wall biogenesis/degradation</keyword>
<dbReference type="GO" id="GO:0006508">
    <property type="term" value="P:proteolysis"/>
    <property type="evidence" value="ECO:0007669"/>
    <property type="project" value="UniProtKB-KW"/>
</dbReference>
<proteinExistence type="inferred from homology"/>
<dbReference type="CDD" id="cd14840">
    <property type="entry name" value="D-Ala-D-Ala_dipeptidase_Aad"/>
    <property type="match status" value="1"/>
</dbReference>
<evidence type="ECO:0000256" key="3">
    <source>
        <dbReference type="ARBA" id="ARBA00022723"/>
    </source>
</evidence>
<reference evidence="11 12" key="1">
    <citation type="journal article" date="2016" name="Nat. Commun.">
        <title>Thousands of microbial genomes shed light on interconnected biogeochemical processes in an aquifer system.</title>
        <authorList>
            <person name="Anantharaman K."/>
            <person name="Brown C.T."/>
            <person name="Hug L.A."/>
            <person name="Sharon I."/>
            <person name="Castelle C.J."/>
            <person name="Probst A.J."/>
            <person name="Thomas B.C."/>
            <person name="Singh A."/>
            <person name="Wilkins M.J."/>
            <person name="Karaoz U."/>
            <person name="Brodie E.L."/>
            <person name="Williams K.H."/>
            <person name="Hubbard S.S."/>
            <person name="Banfield J.F."/>
        </authorList>
    </citation>
    <scope>NUCLEOTIDE SEQUENCE [LARGE SCALE GENOMIC DNA]</scope>
</reference>
<comment type="cofactor">
    <cofactor evidence="9">
        <name>Zn(2+)</name>
        <dbReference type="ChEBI" id="CHEBI:29105"/>
    </cofactor>
    <text evidence="9">Binds 1 zinc ion per subunit.</text>
</comment>
<dbReference type="PANTHER" id="PTHR43126">
    <property type="entry name" value="D-ALANYL-D-ALANINE DIPEPTIDASE"/>
    <property type="match status" value="1"/>
</dbReference>
<protein>
    <recommendedName>
        <fullName evidence="9 10">D-alanyl-D-alanine dipeptidase</fullName>
        <shortName evidence="9 10">D-Ala-D-Ala dipeptidase</shortName>
        <ecNumber evidence="9 10">3.4.13.22</ecNumber>
    </recommendedName>
</protein>
<dbReference type="InterPro" id="IPR009045">
    <property type="entry name" value="Zn_M74/Hedgehog-like"/>
</dbReference>
<comment type="catalytic activity">
    <reaction evidence="1 9 10">
        <text>D-alanyl-D-alanine + H2O = 2 D-alanine</text>
        <dbReference type="Rhea" id="RHEA:20661"/>
        <dbReference type="ChEBI" id="CHEBI:15377"/>
        <dbReference type="ChEBI" id="CHEBI:57416"/>
        <dbReference type="ChEBI" id="CHEBI:57822"/>
        <dbReference type="EC" id="3.4.13.22"/>
    </reaction>
</comment>
<dbReference type="GO" id="GO:0008237">
    <property type="term" value="F:metallopeptidase activity"/>
    <property type="evidence" value="ECO:0007669"/>
    <property type="project" value="UniProtKB-KW"/>
</dbReference>
<dbReference type="EC" id="3.4.13.22" evidence="9 10"/>
<evidence type="ECO:0000313" key="11">
    <source>
        <dbReference type="EMBL" id="OGM17105.1"/>
    </source>
</evidence>
<feature type="binding site" evidence="9">
    <location>
        <position position="143"/>
    </location>
    <ligand>
        <name>Zn(2+)</name>
        <dbReference type="ChEBI" id="CHEBI:29105"/>
        <note>catalytic</note>
    </ligand>
</feature>
<keyword evidence="7 9" id="KW-0482">Metalloprotease</keyword>
<dbReference type="Gene3D" id="3.30.1380.10">
    <property type="match status" value="1"/>
</dbReference>
<keyword evidence="2 9" id="KW-0645">Protease</keyword>
<feature type="active site" description="Proton donor/acceptor" evidence="9">
    <location>
        <position position="209"/>
    </location>
</feature>
<dbReference type="SUPFAM" id="SSF55166">
    <property type="entry name" value="Hedgehog/DD-peptidase"/>
    <property type="match status" value="1"/>
</dbReference>
<keyword evidence="3 9" id="KW-0479">Metal-binding</keyword>
<evidence type="ECO:0000256" key="5">
    <source>
        <dbReference type="ARBA" id="ARBA00022833"/>
    </source>
</evidence>
<comment type="function">
    <text evidence="9 10">Catalyzes hydrolysis of the D-alanyl-D-alanine dipeptide.</text>
</comment>
<dbReference type="PIRSF" id="PIRSF026671">
    <property type="entry name" value="AA_dipeptidase"/>
    <property type="match status" value="1"/>
</dbReference>
<dbReference type="Pfam" id="PF01427">
    <property type="entry name" value="Peptidase_M15"/>
    <property type="match status" value="1"/>
</dbReference>
<evidence type="ECO:0000256" key="7">
    <source>
        <dbReference type="ARBA" id="ARBA00023049"/>
    </source>
</evidence>
<dbReference type="AlphaFoldDB" id="A0A1F7XS57"/>
<feature type="site" description="Transition state stabilizer" evidence="9">
    <location>
        <position position="116"/>
    </location>
</feature>
<sequence>MTIFTTSKSTFHQVEDDMKTFLAAYLILTTVIIKPQSASDEVVPVKQIIPDIGLDLRYSTVNNFTGQKLYSIDEAYLSIGAIIKLKLVHDSLKQITSHNGINYPQGLGIKIYDGYRPRAVQYLMFEIFPNPTYVADPNSGSIHNRGGAVDVSIIDMATGQEIPMPTEFDWFGQEASHSYMNLPANVIADRTLLYNMMTQVGGFVPYDAEWWHYTISGASSLPLLDFQMK</sequence>